<accession>A0A9P3UJ38</accession>
<evidence type="ECO:0000256" key="15">
    <source>
        <dbReference type="ARBA" id="ARBA00023277"/>
    </source>
</evidence>
<dbReference type="SUPFAM" id="SSF88713">
    <property type="entry name" value="Glycoside hydrolase/deacetylase"/>
    <property type="match status" value="1"/>
</dbReference>
<dbReference type="GO" id="GO:0005886">
    <property type="term" value="C:plasma membrane"/>
    <property type="evidence" value="ECO:0007669"/>
    <property type="project" value="UniProtKB-SubCell"/>
</dbReference>
<evidence type="ECO:0000256" key="12">
    <source>
        <dbReference type="ARBA" id="ARBA00023024"/>
    </source>
</evidence>
<dbReference type="GO" id="GO:0098552">
    <property type="term" value="C:side of membrane"/>
    <property type="evidence" value="ECO:0007669"/>
    <property type="project" value="UniProtKB-KW"/>
</dbReference>
<keyword evidence="18" id="KW-0961">Cell wall biogenesis/degradation</keyword>
<evidence type="ECO:0000256" key="16">
    <source>
        <dbReference type="ARBA" id="ARBA00023285"/>
    </source>
</evidence>
<dbReference type="GO" id="GO:0071555">
    <property type="term" value="P:cell wall organization"/>
    <property type="evidence" value="ECO:0007669"/>
    <property type="project" value="UniProtKB-KW"/>
</dbReference>
<keyword evidence="16" id="KW-0170">Cobalt</keyword>
<evidence type="ECO:0000256" key="3">
    <source>
        <dbReference type="ARBA" id="ARBA00004609"/>
    </source>
</evidence>
<feature type="compositionally biased region" description="Polar residues" evidence="22">
    <location>
        <begin position="458"/>
        <end position="478"/>
    </location>
</feature>
<evidence type="ECO:0000256" key="14">
    <source>
        <dbReference type="ARBA" id="ARBA00023180"/>
    </source>
</evidence>
<organism evidence="25 26">
    <name type="scientific">Lyophyllum shimeji</name>
    <name type="common">Hon-shimeji</name>
    <name type="synonym">Tricholoma shimeji</name>
    <dbReference type="NCBI Taxonomy" id="47721"/>
    <lineage>
        <taxon>Eukaryota</taxon>
        <taxon>Fungi</taxon>
        <taxon>Dikarya</taxon>
        <taxon>Basidiomycota</taxon>
        <taxon>Agaricomycotina</taxon>
        <taxon>Agaricomycetes</taxon>
        <taxon>Agaricomycetidae</taxon>
        <taxon>Agaricales</taxon>
        <taxon>Tricholomatineae</taxon>
        <taxon>Lyophyllaceae</taxon>
        <taxon>Lyophyllum</taxon>
    </lineage>
</organism>
<keyword evidence="17" id="KW-0449">Lipoprotein</keyword>
<dbReference type="GO" id="GO:0006032">
    <property type="term" value="P:chitin catabolic process"/>
    <property type="evidence" value="ECO:0007669"/>
    <property type="project" value="UniProtKB-KW"/>
</dbReference>
<feature type="region of interest" description="Disordered" evidence="22">
    <location>
        <begin position="27"/>
        <end position="98"/>
    </location>
</feature>
<dbReference type="PROSITE" id="PS51677">
    <property type="entry name" value="NODB"/>
    <property type="match status" value="1"/>
</dbReference>
<evidence type="ECO:0000256" key="10">
    <source>
        <dbReference type="ARBA" id="ARBA00022729"/>
    </source>
</evidence>
<dbReference type="EMBL" id="BRPK01000003">
    <property type="protein sequence ID" value="GLB36459.1"/>
    <property type="molecule type" value="Genomic_DNA"/>
</dbReference>
<comment type="cofactor">
    <cofactor evidence="1">
        <name>Co(2+)</name>
        <dbReference type="ChEBI" id="CHEBI:48828"/>
    </cofactor>
</comment>
<keyword evidence="6" id="KW-0134">Cell wall</keyword>
<evidence type="ECO:0000256" key="20">
    <source>
        <dbReference type="ARBA" id="ARBA00024056"/>
    </source>
</evidence>
<dbReference type="EC" id="3.5.1.41" evidence="20"/>
<keyword evidence="13" id="KW-0472">Membrane</keyword>
<comment type="similarity">
    <text evidence="4">Belongs to the polysaccharide deacetylase family.</text>
</comment>
<evidence type="ECO:0000256" key="13">
    <source>
        <dbReference type="ARBA" id="ARBA00023136"/>
    </source>
</evidence>
<keyword evidence="7" id="KW-0964">Secreted</keyword>
<keyword evidence="14" id="KW-0325">Glycoprotein</keyword>
<evidence type="ECO:0000256" key="22">
    <source>
        <dbReference type="SAM" id="MobiDB-lite"/>
    </source>
</evidence>
<feature type="compositionally biased region" description="Pro residues" evidence="22">
    <location>
        <begin position="83"/>
        <end position="93"/>
    </location>
</feature>
<keyword evidence="10 23" id="KW-0732">Signal</keyword>
<reference evidence="25" key="1">
    <citation type="submission" date="2022-07" db="EMBL/GenBank/DDBJ databases">
        <title>The genome of Lyophyllum shimeji provides insight into the initial evolution of ectomycorrhizal fungal genome.</title>
        <authorList>
            <person name="Kobayashi Y."/>
            <person name="Shibata T."/>
            <person name="Hirakawa H."/>
            <person name="Shigenobu S."/>
            <person name="Nishiyama T."/>
            <person name="Yamada A."/>
            <person name="Hasebe M."/>
            <person name="Kawaguchi M."/>
        </authorList>
    </citation>
    <scope>NUCLEOTIDE SEQUENCE</scope>
    <source>
        <strain evidence="25">AT787</strain>
    </source>
</reference>
<evidence type="ECO:0000256" key="6">
    <source>
        <dbReference type="ARBA" id="ARBA00022512"/>
    </source>
</evidence>
<evidence type="ECO:0000256" key="19">
    <source>
        <dbReference type="ARBA" id="ARBA00023326"/>
    </source>
</evidence>
<evidence type="ECO:0000256" key="17">
    <source>
        <dbReference type="ARBA" id="ARBA00023288"/>
    </source>
</evidence>
<evidence type="ECO:0000256" key="9">
    <source>
        <dbReference type="ARBA" id="ARBA00022723"/>
    </source>
</evidence>
<feature type="signal peptide" evidence="23">
    <location>
        <begin position="1"/>
        <end position="19"/>
    </location>
</feature>
<dbReference type="AlphaFoldDB" id="A0A9P3UJ38"/>
<evidence type="ECO:0000256" key="1">
    <source>
        <dbReference type="ARBA" id="ARBA00001941"/>
    </source>
</evidence>
<evidence type="ECO:0000256" key="23">
    <source>
        <dbReference type="SAM" id="SignalP"/>
    </source>
</evidence>
<evidence type="ECO:0000256" key="2">
    <source>
        <dbReference type="ARBA" id="ARBA00004191"/>
    </source>
</evidence>
<feature type="domain" description="NodB homology" evidence="24">
    <location>
        <begin position="229"/>
        <end position="425"/>
    </location>
</feature>
<dbReference type="FunFam" id="3.20.20.370:FF:000004">
    <property type="entry name" value="Related to Chitin deacetylase"/>
    <property type="match status" value="1"/>
</dbReference>
<feature type="compositionally biased region" description="Low complexity" evidence="22">
    <location>
        <begin position="66"/>
        <end position="82"/>
    </location>
</feature>
<comment type="caution">
    <text evidence="25">The sequence shown here is derived from an EMBL/GenBank/DDBJ whole genome shotgun (WGS) entry which is preliminary data.</text>
</comment>
<feature type="region of interest" description="Disordered" evidence="22">
    <location>
        <begin position="441"/>
        <end position="478"/>
    </location>
</feature>
<dbReference type="InterPro" id="IPR002509">
    <property type="entry name" value="NODB_dom"/>
</dbReference>
<evidence type="ECO:0000256" key="8">
    <source>
        <dbReference type="ARBA" id="ARBA00022622"/>
    </source>
</evidence>
<evidence type="ECO:0000256" key="7">
    <source>
        <dbReference type="ARBA" id="ARBA00022525"/>
    </source>
</evidence>
<keyword evidence="9" id="KW-0479">Metal-binding</keyword>
<dbReference type="Pfam" id="PF01522">
    <property type="entry name" value="Polysacc_deac_1"/>
    <property type="match status" value="1"/>
</dbReference>
<keyword evidence="5" id="KW-1003">Cell membrane</keyword>
<dbReference type="PANTHER" id="PTHR10587">
    <property type="entry name" value="GLYCOSYL TRANSFERASE-RELATED"/>
    <property type="match status" value="1"/>
</dbReference>
<evidence type="ECO:0000256" key="4">
    <source>
        <dbReference type="ARBA" id="ARBA00010973"/>
    </source>
</evidence>
<evidence type="ECO:0000256" key="5">
    <source>
        <dbReference type="ARBA" id="ARBA00022475"/>
    </source>
</evidence>
<comment type="catalytic activity">
    <reaction evidence="21">
        <text>[(1-&gt;4)-N-acetyl-beta-D-glucosaminyl](n) + n H2O = chitosan + n acetate</text>
        <dbReference type="Rhea" id="RHEA:10464"/>
        <dbReference type="Rhea" id="RHEA-COMP:9593"/>
        <dbReference type="Rhea" id="RHEA-COMP:9597"/>
        <dbReference type="ChEBI" id="CHEBI:15377"/>
        <dbReference type="ChEBI" id="CHEBI:17029"/>
        <dbReference type="ChEBI" id="CHEBI:30089"/>
        <dbReference type="ChEBI" id="CHEBI:57704"/>
        <dbReference type="EC" id="3.5.1.41"/>
    </reaction>
    <physiologicalReaction direction="left-to-right" evidence="21">
        <dbReference type="Rhea" id="RHEA:10465"/>
    </physiologicalReaction>
</comment>
<dbReference type="OrthoDB" id="407355at2759"/>
<dbReference type="InterPro" id="IPR050248">
    <property type="entry name" value="Polysacc_deacetylase_ArnD"/>
</dbReference>
<dbReference type="Proteomes" id="UP001063166">
    <property type="component" value="Unassembled WGS sequence"/>
</dbReference>
<sequence length="507" mass="52855">MKFFALSAASLPLLAAAHAGADFANPHAKLPRQAPVNSAPAPNAVTSQSTNAAPAPTTTPPPSPPAGSQTTSAPSAPGTTVPGVPPPVTPPTVPTTTYTFSLDATNPTAVPLSEIVSTAASSATRPLDTTFTPGSVPTFLPGAPPLPNAALLSPANYPKLDTPPPIDSPEVQQWIKEVAASGVQIPNIPPNNLGGCPNNTAAAADPSRCWWTCGGCTRPADVTDCPAPMTWGLTYDDGPSFYTSDLLNYLDQEKLKSTFFVVGSRVISFPATLQTQYMSQHQIAVHTWSHPQLTTLTNEQIIAELGWSKKVIKDVLGVTPNMMRPPYGDIDDRVRAISAAMGLTPVMWTRISPVATFDTDDFDIHGGLTTVEHVLQNWENIIGNVTQRNSGFIVLEHDLFQQSVQVATGYILPDALNHKPPFTIEPVVTCLNKPLSDAYIETNDNKTNPPAQSGAVPTLSSGAPGSVQATKGADSSSAGESVRLSSGLVAASLTGVAGLAAGLAALL</sequence>
<feature type="chain" id="PRO_5040508542" description="chitin deacetylase" evidence="23">
    <location>
        <begin position="20"/>
        <end position="507"/>
    </location>
</feature>
<keyword evidence="19" id="KW-0624">Polysaccharide degradation</keyword>
<evidence type="ECO:0000313" key="25">
    <source>
        <dbReference type="EMBL" id="GLB36459.1"/>
    </source>
</evidence>
<keyword evidence="26" id="KW-1185">Reference proteome</keyword>
<gene>
    <name evidence="25" type="primary">CDA2</name>
    <name evidence="25" type="ORF">LshimejAT787_0307470</name>
</gene>
<evidence type="ECO:0000256" key="11">
    <source>
        <dbReference type="ARBA" id="ARBA00022801"/>
    </source>
</evidence>
<proteinExistence type="inferred from homology"/>
<keyword evidence="11" id="KW-0378">Hydrolase</keyword>
<evidence type="ECO:0000313" key="26">
    <source>
        <dbReference type="Proteomes" id="UP001063166"/>
    </source>
</evidence>
<dbReference type="GO" id="GO:0046872">
    <property type="term" value="F:metal ion binding"/>
    <property type="evidence" value="ECO:0007669"/>
    <property type="project" value="UniProtKB-KW"/>
</dbReference>
<dbReference type="Gene3D" id="3.20.20.370">
    <property type="entry name" value="Glycoside hydrolase/deacetylase"/>
    <property type="match status" value="1"/>
</dbReference>
<evidence type="ECO:0000256" key="21">
    <source>
        <dbReference type="ARBA" id="ARBA00048494"/>
    </source>
</evidence>
<dbReference type="InterPro" id="IPR011330">
    <property type="entry name" value="Glyco_hydro/deAcase_b/a-brl"/>
</dbReference>
<evidence type="ECO:0000259" key="24">
    <source>
        <dbReference type="PROSITE" id="PS51677"/>
    </source>
</evidence>
<dbReference type="GO" id="GO:0000272">
    <property type="term" value="P:polysaccharide catabolic process"/>
    <property type="evidence" value="ECO:0007669"/>
    <property type="project" value="UniProtKB-KW"/>
</dbReference>
<protein>
    <recommendedName>
        <fullName evidence="20">chitin deacetylase</fullName>
        <ecNumber evidence="20">3.5.1.41</ecNumber>
    </recommendedName>
</protein>
<dbReference type="GO" id="GO:0009272">
    <property type="term" value="P:fungal-type cell wall biogenesis"/>
    <property type="evidence" value="ECO:0007669"/>
    <property type="project" value="UniProtKB-ARBA"/>
</dbReference>
<dbReference type="GO" id="GO:0004099">
    <property type="term" value="F:chitin deacetylase activity"/>
    <property type="evidence" value="ECO:0007669"/>
    <property type="project" value="UniProtKB-EC"/>
</dbReference>
<keyword evidence="15" id="KW-0119">Carbohydrate metabolism</keyword>
<evidence type="ECO:0000256" key="18">
    <source>
        <dbReference type="ARBA" id="ARBA00023316"/>
    </source>
</evidence>
<feature type="compositionally biased region" description="Low complexity" evidence="22">
    <location>
        <begin position="27"/>
        <end position="56"/>
    </location>
</feature>
<dbReference type="PANTHER" id="PTHR10587:SF133">
    <property type="entry name" value="CHITIN DEACETYLASE 1-RELATED"/>
    <property type="match status" value="1"/>
</dbReference>
<keyword evidence="8" id="KW-0336">GPI-anchor</keyword>
<keyword evidence="12" id="KW-0146">Chitin degradation</keyword>
<comment type="subcellular location">
    <subcellularLocation>
        <location evidence="3">Cell membrane</location>
        <topology evidence="3">Lipid-anchor</topology>
        <topology evidence="3">GPI-anchor</topology>
    </subcellularLocation>
    <subcellularLocation>
        <location evidence="2">Secreted</location>
        <location evidence="2">Cell wall</location>
    </subcellularLocation>
</comment>
<name>A0A9P3UJ38_LYOSH</name>